<evidence type="ECO:0000313" key="19">
    <source>
        <dbReference type="Proteomes" id="UP000663879"/>
    </source>
</evidence>
<dbReference type="InterPro" id="IPR011009">
    <property type="entry name" value="Kinase-like_dom_sf"/>
</dbReference>
<dbReference type="Gene3D" id="1.10.510.10">
    <property type="entry name" value="Transferase(Phosphotransferase) domain 1"/>
    <property type="match status" value="1"/>
</dbReference>
<gene>
    <name evidence="18" type="ORF">OXX778_LOCUS4663</name>
</gene>
<evidence type="ECO:0000256" key="2">
    <source>
        <dbReference type="ARBA" id="ARBA00022553"/>
    </source>
</evidence>
<dbReference type="PROSITE" id="PS00109">
    <property type="entry name" value="PROTEIN_KINASE_TYR"/>
    <property type="match status" value="1"/>
</dbReference>
<dbReference type="AlphaFoldDB" id="A0A813QD77"/>
<dbReference type="SMART" id="SM00326">
    <property type="entry name" value="SH3"/>
    <property type="match status" value="1"/>
</dbReference>
<feature type="domain" description="SH3" evidence="16">
    <location>
        <begin position="62"/>
        <end position="124"/>
    </location>
</feature>
<dbReference type="Gene3D" id="3.30.505.10">
    <property type="entry name" value="SH2 domain"/>
    <property type="match status" value="1"/>
</dbReference>
<evidence type="ECO:0000256" key="10">
    <source>
        <dbReference type="PROSITE-ProRule" id="PRU00191"/>
    </source>
</evidence>
<dbReference type="SUPFAM" id="SSF50044">
    <property type="entry name" value="SH3-domain"/>
    <property type="match status" value="1"/>
</dbReference>
<dbReference type="OrthoDB" id="98077at2759"/>
<keyword evidence="19" id="KW-1185">Reference proteome</keyword>
<evidence type="ECO:0000256" key="9">
    <source>
        <dbReference type="ARBA" id="ARBA00051245"/>
    </source>
</evidence>
<dbReference type="InterPro" id="IPR000719">
    <property type="entry name" value="Prot_kinase_dom"/>
</dbReference>
<proteinExistence type="inferred from homology"/>
<evidence type="ECO:0000256" key="12">
    <source>
        <dbReference type="PROSITE-ProRule" id="PRU10141"/>
    </source>
</evidence>
<comment type="similarity">
    <text evidence="13">Belongs to the protein kinase superfamily. Tyr protein kinase family.</text>
</comment>
<dbReference type="Pfam" id="PF00018">
    <property type="entry name" value="SH3_1"/>
    <property type="match status" value="1"/>
</dbReference>
<evidence type="ECO:0000256" key="6">
    <source>
        <dbReference type="ARBA" id="ARBA00022840"/>
    </source>
</evidence>
<feature type="compositionally biased region" description="Basic and acidic residues" evidence="14">
    <location>
        <begin position="624"/>
        <end position="637"/>
    </location>
</feature>
<keyword evidence="2" id="KW-0597">Phosphoprotein</keyword>
<evidence type="ECO:0000259" key="16">
    <source>
        <dbReference type="PROSITE" id="PS50002"/>
    </source>
</evidence>
<evidence type="ECO:0000256" key="13">
    <source>
        <dbReference type="RuleBase" id="RU362096"/>
    </source>
</evidence>
<dbReference type="EMBL" id="CAJNOC010000470">
    <property type="protein sequence ID" value="CAF0765416.1"/>
    <property type="molecule type" value="Genomic_DNA"/>
</dbReference>
<evidence type="ECO:0000256" key="8">
    <source>
        <dbReference type="ARBA" id="ARBA00023137"/>
    </source>
</evidence>
<keyword evidence="6 12" id="KW-0067">ATP-binding</keyword>
<dbReference type="InterPro" id="IPR035837">
    <property type="entry name" value="ABL_SH2"/>
</dbReference>
<dbReference type="InterPro" id="IPR001452">
    <property type="entry name" value="SH3_domain"/>
</dbReference>
<dbReference type="InterPro" id="IPR001245">
    <property type="entry name" value="Ser-Thr/Tyr_kinase_cat_dom"/>
</dbReference>
<comment type="caution">
    <text evidence="18">The sequence shown here is derived from an EMBL/GenBank/DDBJ whole genome shotgun (WGS) entry which is preliminary data.</text>
</comment>
<dbReference type="PANTHER" id="PTHR24418">
    <property type="entry name" value="TYROSINE-PROTEIN KINASE"/>
    <property type="match status" value="1"/>
</dbReference>
<dbReference type="SMART" id="SM00219">
    <property type="entry name" value="TyrKc"/>
    <property type="match status" value="1"/>
</dbReference>
<evidence type="ECO:0000256" key="11">
    <source>
        <dbReference type="PROSITE-ProRule" id="PRU00192"/>
    </source>
</evidence>
<evidence type="ECO:0000256" key="7">
    <source>
        <dbReference type="ARBA" id="ARBA00022999"/>
    </source>
</evidence>
<feature type="compositionally biased region" description="Basic and acidic residues" evidence="14">
    <location>
        <begin position="663"/>
        <end position="675"/>
    </location>
</feature>
<dbReference type="Pfam" id="PF00017">
    <property type="entry name" value="SH2"/>
    <property type="match status" value="1"/>
</dbReference>
<dbReference type="GO" id="GO:0004715">
    <property type="term" value="F:non-membrane spanning protein tyrosine kinase activity"/>
    <property type="evidence" value="ECO:0007669"/>
    <property type="project" value="UniProtKB-EC"/>
</dbReference>
<dbReference type="SUPFAM" id="SSF55550">
    <property type="entry name" value="SH2 domain"/>
    <property type="match status" value="1"/>
</dbReference>
<evidence type="ECO:0000256" key="4">
    <source>
        <dbReference type="ARBA" id="ARBA00022741"/>
    </source>
</evidence>
<dbReference type="InterPro" id="IPR036028">
    <property type="entry name" value="SH3-like_dom_sf"/>
</dbReference>
<keyword evidence="3 13" id="KW-0808">Transferase</keyword>
<dbReference type="InterPro" id="IPR000980">
    <property type="entry name" value="SH2"/>
</dbReference>
<feature type="domain" description="SH2" evidence="15">
    <location>
        <begin position="130"/>
        <end position="224"/>
    </location>
</feature>
<dbReference type="PROSITE" id="PS00107">
    <property type="entry name" value="PROTEIN_KINASE_ATP"/>
    <property type="match status" value="1"/>
</dbReference>
<keyword evidence="5 13" id="KW-0418">Kinase</keyword>
<dbReference type="FunFam" id="3.30.200.20:FF:000037">
    <property type="entry name" value="Tyrosine-protein kinase"/>
    <property type="match status" value="1"/>
</dbReference>
<dbReference type="Pfam" id="PF07714">
    <property type="entry name" value="PK_Tyr_Ser-Thr"/>
    <property type="match status" value="1"/>
</dbReference>
<dbReference type="InterPro" id="IPR036860">
    <property type="entry name" value="SH2_dom_sf"/>
</dbReference>
<dbReference type="CDD" id="cd09935">
    <property type="entry name" value="SH2_ABL"/>
    <property type="match status" value="1"/>
</dbReference>
<feature type="region of interest" description="Disordered" evidence="14">
    <location>
        <begin position="1"/>
        <end position="38"/>
    </location>
</feature>
<evidence type="ECO:0000256" key="5">
    <source>
        <dbReference type="ARBA" id="ARBA00022777"/>
    </source>
</evidence>
<protein>
    <recommendedName>
        <fullName evidence="13">Tyrosine-protein kinase</fullName>
        <ecNumber evidence="13">2.7.10.2</ecNumber>
    </recommendedName>
</protein>
<reference evidence="18" key="1">
    <citation type="submission" date="2021-02" db="EMBL/GenBank/DDBJ databases">
        <authorList>
            <person name="Nowell W R."/>
        </authorList>
    </citation>
    <scope>NUCLEOTIDE SEQUENCE</scope>
    <source>
        <strain evidence="18">Ploen Becks lab</strain>
    </source>
</reference>
<evidence type="ECO:0000256" key="14">
    <source>
        <dbReference type="SAM" id="MobiDB-lite"/>
    </source>
</evidence>
<dbReference type="InterPro" id="IPR050198">
    <property type="entry name" value="Non-receptor_tyrosine_kinases"/>
</dbReference>
<keyword evidence="8 13" id="KW-0829">Tyrosine-protein kinase</keyword>
<dbReference type="InterPro" id="IPR020635">
    <property type="entry name" value="Tyr_kinase_cat_dom"/>
</dbReference>
<evidence type="ECO:0000259" key="15">
    <source>
        <dbReference type="PROSITE" id="PS50001"/>
    </source>
</evidence>
<dbReference type="PROSITE" id="PS50011">
    <property type="entry name" value="PROTEIN_KINASE_DOM"/>
    <property type="match status" value="1"/>
</dbReference>
<evidence type="ECO:0000256" key="1">
    <source>
        <dbReference type="ARBA" id="ARBA00022443"/>
    </source>
</evidence>
<dbReference type="FunFam" id="1.10.510.10:FF:000554">
    <property type="entry name" value="Predicted protein"/>
    <property type="match status" value="1"/>
</dbReference>
<dbReference type="SUPFAM" id="SSF56112">
    <property type="entry name" value="Protein kinase-like (PK-like)"/>
    <property type="match status" value="1"/>
</dbReference>
<keyword evidence="1 11" id="KW-0728">SH3 domain</keyword>
<dbReference type="GO" id="GO:0005524">
    <property type="term" value="F:ATP binding"/>
    <property type="evidence" value="ECO:0007669"/>
    <property type="project" value="UniProtKB-UniRule"/>
</dbReference>
<dbReference type="Proteomes" id="UP000663879">
    <property type="component" value="Unassembled WGS sequence"/>
</dbReference>
<dbReference type="PRINTS" id="PR00109">
    <property type="entry name" value="TYRKINASE"/>
</dbReference>
<feature type="domain" description="Protein kinase" evidence="17">
    <location>
        <begin position="256"/>
        <end position="515"/>
    </location>
</feature>
<dbReference type="PROSITE" id="PS50001">
    <property type="entry name" value="SH2"/>
    <property type="match status" value="1"/>
</dbReference>
<accession>A0A813QD77</accession>
<dbReference type="InterPro" id="IPR008266">
    <property type="entry name" value="Tyr_kinase_AS"/>
</dbReference>
<feature type="binding site" evidence="12">
    <location>
        <position position="285"/>
    </location>
    <ligand>
        <name>ATP</name>
        <dbReference type="ChEBI" id="CHEBI:30616"/>
    </ligand>
</feature>
<keyword evidence="7 10" id="KW-0727">SH2 domain</keyword>
<evidence type="ECO:0000259" key="17">
    <source>
        <dbReference type="PROSITE" id="PS50011"/>
    </source>
</evidence>
<feature type="region of interest" description="Disordered" evidence="14">
    <location>
        <begin position="580"/>
        <end position="675"/>
    </location>
</feature>
<keyword evidence="4 12" id="KW-0547">Nucleotide-binding</keyword>
<dbReference type="Gene3D" id="2.30.30.40">
    <property type="entry name" value="SH3 Domains"/>
    <property type="match status" value="1"/>
</dbReference>
<dbReference type="PROSITE" id="PS50002">
    <property type="entry name" value="SH3"/>
    <property type="match status" value="1"/>
</dbReference>
<feature type="compositionally biased region" description="Low complexity" evidence="14">
    <location>
        <begin position="652"/>
        <end position="662"/>
    </location>
</feature>
<evidence type="ECO:0000256" key="3">
    <source>
        <dbReference type="ARBA" id="ARBA00022679"/>
    </source>
</evidence>
<dbReference type="Gene3D" id="3.30.200.20">
    <property type="entry name" value="Phosphorylase Kinase, domain 1"/>
    <property type="match status" value="1"/>
</dbReference>
<comment type="catalytic activity">
    <reaction evidence="9 13">
        <text>L-tyrosyl-[protein] + ATP = O-phospho-L-tyrosyl-[protein] + ADP + H(+)</text>
        <dbReference type="Rhea" id="RHEA:10596"/>
        <dbReference type="Rhea" id="RHEA-COMP:10136"/>
        <dbReference type="Rhea" id="RHEA-COMP:20101"/>
        <dbReference type="ChEBI" id="CHEBI:15378"/>
        <dbReference type="ChEBI" id="CHEBI:30616"/>
        <dbReference type="ChEBI" id="CHEBI:46858"/>
        <dbReference type="ChEBI" id="CHEBI:61978"/>
        <dbReference type="ChEBI" id="CHEBI:456216"/>
        <dbReference type="EC" id="2.7.10.2"/>
    </reaction>
</comment>
<name>A0A813QD77_9BILA</name>
<dbReference type="SMART" id="SM00252">
    <property type="entry name" value="SH2"/>
    <property type="match status" value="1"/>
</dbReference>
<dbReference type="PRINTS" id="PR00401">
    <property type="entry name" value="SH2DOMAIN"/>
</dbReference>
<dbReference type="EC" id="2.7.10.2" evidence="13"/>
<sequence length="848" mass="97241">MGNSNSNLSKSNPNTPLNTTRFPHTPTTTTTNSNNTTNLKHKIKSKENLLSPSQTNSPSPLDPNQIFIALYDYKCNLDKHLNIQKGDSLTIISYNKTREWCEVRNIHTHKSGWVPSSYIKQFNQLDNFAWYHGKIERVKAEYLLSSGINGSFLVRESETCQNQLSISLRYEGRVYHYRINRDDLPNGLSLYYVSKDSKFSTLAELIHHHSIEPDGLTTTLLYPAAKLKNKPQLYSFSPADVLNDGADKWELDRCEIQMRLKLGSGQYGDVYEGIWLRYNKIVAVKTLKEENMCLEEFLAEASIMKEMKHSNLVQLLGICTREPPYYIITEFMPNGNLLDFLRNSNKDDLLSFNVLLYFGVQIASAMSYLESKNFIHRDLAARNCLVGENHLVKVADFGLARLINQSNQSEYTAHIGAKFPIKWTAPEGLAYNKFSSKSDVWAFGVLLWEIATYGKSPYQGVELANVYHLLDSGYRMECPDSCPLNVYELMRRCWQWEPTNRPSFSEIYKEIENMFHDVSSVNVPSLHKDFTSSTLPTQQKNIVLSSFQANKKSQPPKPPERSCSFKDVDNLNQSVQCDKRQRSLTTTMNTQSTTRPKSRLIQQKIEPEPESELQKVFGNLKKVSRGDESKKDDEKRSQSVNDLDENKKEEFSSSSSCCSNSSNERHFERNTTNRKSENCKKSLDYASFNIKPSQYKQTGVFLPLNNNNNSSQSVKSSNNFLISLRMIKDDLELFIQKLRNFKKSNLVSDEDKVNFGNFKEAFCTKINVELNNLTNGLSNEENYDLFLKLKQLLIKIKSFSISRLIETSSEQNSLDFNNLSKLLNDFMQNLDKLTHLLTTQQALNSNKN</sequence>
<dbReference type="InterPro" id="IPR017441">
    <property type="entry name" value="Protein_kinase_ATP_BS"/>
</dbReference>
<organism evidence="18 19">
    <name type="scientific">Brachionus calyciflorus</name>
    <dbReference type="NCBI Taxonomy" id="104777"/>
    <lineage>
        <taxon>Eukaryota</taxon>
        <taxon>Metazoa</taxon>
        <taxon>Spiralia</taxon>
        <taxon>Gnathifera</taxon>
        <taxon>Rotifera</taxon>
        <taxon>Eurotatoria</taxon>
        <taxon>Monogononta</taxon>
        <taxon>Pseudotrocha</taxon>
        <taxon>Ploima</taxon>
        <taxon>Brachionidae</taxon>
        <taxon>Brachionus</taxon>
    </lineage>
</organism>
<feature type="compositionally biased region" description="Low complexity" evidence="14">
    <location>
        <begin position="585"/>
        <end position="594"/>
    </location>
</feature>
<evidence type="ECO:0000313" key="18">
    <source>
        <dbReference type="EMBL" id="CAF0765416.1"/>
    </source>
</evidence>